<keyword evidence="1" id="KW-0808">Transferase</keyword>
<evidence type="ECO:0000313" key="2">
    <source>
        <dbReference type="Proteomes" id="UP000254052"/>
    </source>
</evidence>
<dbReference type="EMBL" id="UGED01000004">
    <property type="protein sequence ID" value="STL19306.1"/>
    <property type="molecule type" value="Genomic_DNA"/>
</dbReference>
<dbReference type="AlphaFoldDB" id="A0A377AKM5"/>
<accession>A0A377AKM5</accession>
<dbReference type="InterPro" id="IPR029044">
    <property type="entry name" value="Nucleotide-diphossugar_trans"/>
</dbReference>
<evidence type="ECO:0000313" key="1">
    <source>
        <dbReference type="EMBL" id="STL19306.1"/>
    </source>
</evidence>
<sequence length="172" mass="21054">MFIRKQLLEDNNLFFDEDLRLGEDLDFIYRLLITCDMYAVPYYMYKHNYRENSLMNSCRTITHYRHESFAHERIYSSVMQLYKGNRKEEIHTLLSKNRTYHKTRYLWNVLLNGDFELLNQLVESNEKELKDCNLLGKRDKRRAKILASKNYILWRMVRLVIEKRINVRSCIK</sequence>
<gene>
    <name evidence="1" type="ORF">NCTC9962_01091</name>
</gene>
<name>A0A377AKM5_ECOLX</name>
<proteinExistence type="predicted"/>
<organism evidence="1 2">
    <name type="scientific">Escherichia coli</name>
    <dbReference type="NCBI Taxonomy" id="562"/>
    <lineage>
        <taxon>Bacteria</taxon>
        <taxon>Pseudomonadati</taxon>
        <taxon>Pseudomonadota</taxon>
        <taxon>Gammaproteobacteria</taxon>
        <taxon>Enterobacterales</taxon>
        <taxon>Enterobacteriaceae</taxon>
        <taxon>Escherichia</taxon>
    </lineage>
</organism>
<dbReference type="Proteomes" id="UP000254052">
    <property type="component" value="Unassembled WGS sequence"/>
</dbReference>
<reference evidence="1 2" key="1">
    <citation type="submission" date="2018-06" db="EMBL/GenBank/DDBJ databases">
        <authorList>
            <consortium name="Pathogen Informatics"/>
            <person name="Doyle S."/>
        </authorList>
    </citation>
    <scope>NUCLEOTIDE SEQUENCE [LARGE SCALE GENOMIC DNA]</scope>
    <source>
        <strain evidence="1 2">NCTC9962</strain>
    </source>
</reference>
<dbReference type="SUPFAM" id="SSF53448">
    <property type="entry name" value="Nucleotide-diphospho-sugar transferases"/>
    <property type="match status" value="1"/>
</dbReference>
<dbReference type="GO" id="GO:0016740">
    <property type="term" value="F:transferase activity"/>
    <property type="evidence" value="ECO:0007669"/>
    <property type="project" value="UniProtKB-KW"/>
</dbReference>
<protein>
    <submittedName>
        <fullName evidence="1">Beta1,3-glucosyltransferase WaaV</fullName>
    </submittedName>
</protein>